<keyword evidence="3 7" id="KW-0808">Transferase</keyword>
<evidence type="ECO:0000256" key="3">
    <source>
        <dbReference type="ARBA" id="ARBA00022679"/>
    </source>
</evidence>
<evidence type="ECO:0000256" key="7">
    <source>
        <dbReference type="HAMAP-Rule" id="MF_01147"/>
    </source>
</evidence>
<dbReference type="STRING" id="697329.Rumal_3208"/>
<keyword evidence="6 7" id="KW-0472">Membrane</keyword>
<evidence type="ECO:0000313" key="10">
    <source>
        <dbReference type="Proteomes" id="UP000006919"/>
    </source>
</evidence>
<evidence type="ECO:0000256" key="4">
    <source>
        <dbReference type="ARBA" id="ARBA00022692"/>
    </source>
</evidence>
<feature type="transmembrane region" description="Helical" evidence="7">
    <location>
        <begin position="226"/>
        <end position="244"/>
    </location>
</feature>
<dbReference type="RefSeq" id="WP_013499777.1">
    <property type="nucleotide sequence ID" value="NC_014833.1"/>
</dbReference>
<protein>
    <recommendedName>
        <fullName evidence="7">Phosphatidylglycerol--prolipoprotein diacylglyceryl transferase</fullName>
        <ecNumber evidence="7">2.5.1.145</ecNumber>
    </recommendedName>
</protein>
<dbReference type="HAMAP" id="MF_01147">
    <property type="entry name" value="Lgt"/>
    <property type="match status" value="1"/>
</dbReference>
<dbReference type="Pfam" id="PF01790">
    <property type="entry name" value="LGT"/>
    <property type="match status" value="1"/>
</dbReference>
<feature type="binding site" evidence="7">
    <location>
        <position position="177"/>
    </location>
    <ligand>
        <name>a 1,2-diacyl-sn-glycero-3-phospho-(1'-sn-glycerol)</name>
        <dbReference type="ChEBI" id="CHEBI:64716"/>
    </ligand>
</feature>
<comment type="function">
    <text evidence="7">Catalyzes the transfer of the diacylglyceryl group from phosphatidylglycerol to the sulfhydryl group of the N-terminal cysteine of a prolipoprotein, the first step in the formation of mature lipoproteins.</text>
</comment>
<comment type="subcellular location">
    <subcellularLocation>
        <location evidence="7">Cell membrane</location>
        <topology evidence="7">Multi-pass membrane protein</topology>
    </subcellularLocation>
</comment>
<feature type="transmembrane region" description="Helical" evidence="7">
    <location>
        <begin position="62"/>
        <end position="82"/>
    </location>
</feature>
<feature type="transmembrane region" description="Helical" evidence="7">
    <location>
        <begin position="280"/>
        <end position="302"/>
    </location>
</feature>
<name>E6UFZ7_RUMA7</name>
<dbReference type="Proteomes" id="UP000006919">
    <property type="component" value="Chromosome"/>
</dbReference>
<dbReference type="PANTHER" id="PTHR30589:SF0">
    <property type="entry name" value="PHOSPHATIDYLGLYCEROL--PROLIPOPROTEIN DIACYLGLYCERYL TRANSFERASE"/>
    <property type="match status" value="1"/>
</dbReference>
<dbReference type="UniPathway" id="UPA00664"/>
<feature type="transmembrane region" description="Helical" evidence="7">
    <location>
        <begin position="135"/>
        <end position="153"/>
    </location>
</feature>
<comment type="pathway">
    <text evidence="7">Protein modification; lipoprotein biosynthesis (diacylglyceryl transfer).</text>
</comment>
<keyword evidence="9" id="KW-0449">Lipoprotein</keyword>
<dbReference type="NCBIfam" id="TIGR00544">
    <property type="entry name" value="lgt"/>
    <property type="match status" value="1"/>
</dbReference>
<accession>E6UFZ7</accession>
<sequence>MNMNVMTALCTLAEDTAAVREKLSKNPDKVYFPNFGNTDNILREGISIDRVAFTIPGLNFTVYWYGLLIGIGILLAMIYGFRKMRPCGIDPDRATDGVIGGVIGALIGLRLYYVIFNTEGITLKDFFNIRDGGLGIYGGLIGAILVGGSIIKIKKIRLSAMLDVTAPCFLIGQCIGRWGNFFNQECFGVNTDKPWGMLSWSTARFLSDHYDTLTDTDAFAPVHPCFLYESLWCLAGFIILHLYFKHRKFDGEIFLMYTGWYGLGRFFIEGLRTDSLYLGHIRVSQLVAGTCVVASIVLWIVFRSITKRSGNYKFFYETEVSKAQLAEYAGYEDMQKEKKELKKKIAEAKHKGESFAELEKEYNKKFGKEAIKAQKEALKAAVEKDKTEVPDEGYKSILDDDDEDENKDSEKDK</sequence>
<evidence type="ECO:0000256" key="1">
    <source>
        <dbReference type="ARBA" id="ARBA00007150"/>
    </source>
</evidence>
<dbReference type="HOGENOM" id="CLU_013386_0_0_9"/>
<evidence type="ECO:0000256" key="2">
    <source>
        <dbReference type="ARBA" id="ARBA00022475"/>
    </source>
</evidence>
<comment type="catalytic activity">
    <reaction evidence="7">
        <text>L-cysteinyl-[prolipoprotein] + a 1,2-diacyl-sn-glycero-3-phospho-(1'-sn-glycerol) = an S-1,2-diacyl-sn-glyceryl-L-cysteinyl-[prolipoprotein] + sn-glycerol 1-phosphate + H(+)</text>
        <dbReference type="Rhea" id="RHEA:56712"/>
        <dbReference type="Rhea" id="RHEA-COMP:14679"/>
        <dbReference type="Rhea" id="RHEA-COMP:14680"/>
        <dbReference type="ChEBI" id="CHEBI:15378"/>
        <dbReference type="ChEBI" id="CHEBI:29950"/>
        <dbReference type="ChEBI" id="CHEBI:57685"/>
        <dbReference type="ChEBI" id="CHEBI:64716"/>
        <dbReference type="ChEBI" id="CHEBI:140658"/>
        <dbReference type="EC" id="2.5.1.145"/>
    </reaction>
</comment>
<dbReference type="InterPro" id="IPR001640">
    <property type="entry name" value="Lgt"/>
</dbReference>
<keyword evidence="5 7" id="KW-1133">Transmembrane helix</keyword>
<evidence type="ECO:0000256" key="8">
    <source>
        <dbReference type="SAM" id="MobiDB-lite"/>
    </source>
</evidence>
<dbReference type="GO" id="GO:0005886">
    <property type="term" value="C:plasma membrane"/>
    <property type="evidence" value="ECO:0007669"/>
    <property type="project" value="UniProtKB-SubCell"/>
</dbReference>
<dbReference type="GO" id="GO:0008961">
    <property type="term" value="F:phosphatidylglycerol-prolipoprotein diacylglyceryl transferase activity"/>
    <property type="evidence" value="ECO:0007669"/>
    <property type="project" value="UniProtKB-UniRule"/>
</dbReference>
<dbReference type="eggNOG" id="COG0682">
    <property type="taxonomic scope" value="Bacteria"/>
</dbReference>
<proteinExistence type="inferred from homology"/>
<reference evidence="9 10" key="1">
    <citation type="journal article" date="2011" name="J. Bacteriol.">
        <title>Complete genome of the cellulolytic ruminal bacterium Ruminococcus albus 7.</title>
        <authorList>
            <person name="Suen G."/>
            <person name="Stevenson D.M."/>
            <person name="Bruce D.C."/>
            <person name="Chertkov O."/>
            <person name="Copeland A."/>
            <person name="Cheng J.F."/>
            <person name="Detter C."/>
            <person name="Detter J.C."/>
            <person name="Goodwin L.A."/>
            <person name="Han C.S."/>
            <person name="Hauser L.J."/>
            <person name="Ivanova N.N."/>
            <person name="Kyrpides N.C."/>
            <person name="Land M.L."/>
            <person name="Lapidus A."/>
            <person name="Lucas S."/>
            <person name="Ovchinnikova G."/>
            <person name="Pitluck S."/>
            <person name="Tapia R."/>
            <person name="Woyke T."/>
            <person name="Boyum J."/>
            <person name="Mead D."/>
            <person name="Weimer P.J."/>
        </authorList>
    </citation>
    <scope>NUCLEOTIDE SEQUENCE [LARGE SCALE GENOMIC DNA]</scope>
    <source>
        <strain evidence="10">ATCC 27210 / DSM 20455 / JCM 14654 / NCDO 2250 / 7</strain>
    </source>
</reference>
<evidence type="ECO:0000256" key="5">
    <source>
        <dbReference type="ARBA" id="ARBA00022989"/>
    </source>
</evidence>
<keyword evidence="2 7" id="KW-1003">Cell membrane</keyword>
<dbReference type="AlphaFoldDB" id="E6UFZ7"/>
<feature type="compositionally biased region" description="Basic and acidic residues" evidence="8">
    <location>
        <begin position="382"/>
        <end position="398"/>
    </location>
</feature>
<evidence type="ECO:0000256" key="6">
    <source>
        <dbReference type="ARBA" id="ARBA00023136"/>
    </source>
</evidence>
<dbReference type="KEGG" id="ral:Rumal_3208"/>
<dbReference type="PROSITE" id="PS01311">
    <property type="entry name" value="LGT"/>
    <property type="match status" value="1"/>
</dbReference>
<organism evidence="9 10">
    <name type="scientific">Ruminococcus albus (strain ATCC 27210 / DSM 20455 / JCM 14654 / NCDO 2250 / 7)</name>
    <dbReference type="NCBI Taxonomy" id="697329"/>
    <lineage>
        <taxon>Bacteria</taxon>
        <taxon>Bacillati</taxon>
        <taxon>Bacillota</taxon>
        <taxon>Clostridia</taxon>
        <taxon>Eubacteriales</taxon>
        <taxon>Oscillospiraceae</taxon>
        <taxon>Ruminococcus</taxon>
    </lineage>
</organism>
<feature type="transmembrane region" description="Helical" evidence="7">
    <location>
        <begin position="251"/>
        <end position="268"/>
    </location>
</feature>
<feature type="transmembrane region" description="Helical" evidence="7">
    <location>
        <begin position="94"/>
        <end position="115"/>
    </location>
</feature>
<dbReference type="EMBL" id="CP002403">
    <property type="protein sequence ID" value="ADU23671.1"/>
    <property type="molecule type" value="Genomic_DNA"/>
</dbReference>
<comment type="similarity">
    <text evidence="1 7">Belongs to the Lgt family.</text>
</comment>
<dbReference type="OrthoDB" id="871140at2"/>
<evidence type="ECO:0000313" key="9">
    <source>
        <dbReference type="EMBL" id="ADU23671.1"/>
    </source>
</evidence>
<keyword evidence="4 7" id="KW-0812">Transmembrane</keyword>
<dbReference type="EC" id="2.5.1.145" evidence="7"/>
<feature type="region of interest" description="Disordered" evidence="8">
    <location>
        <begin position="382"/>
        <end position="413"/>
    </location>
</feature>
<dbReference type="PANTHER" id="PTHR30589">
    <property type="entry name" value="PROLIPOPROTEIN DIACYLGLYCERYL TRANSFERASE"/>
    <property type="match status" value="1"/>
</dbReference>
<gene>
    <name evidence="7" type="primary">lgt</name>
    <name evidence="9" type="ordered locus">Rumal_3208</name>
</gene>
<dbReference type="GO" id="GO:0042158">
    <property type="term" value="P:lipoprotein biosynthetic process"/>
    <property type="evidence" value="ECO:0007669"/>
    <property type="project" value="UniProtKB-UniRule"/>
</dbReference>